<feature type="transmembrane region" description="Helical" evidence="6">
    <location>
        <begin position="505"/>
        <end position="526"/>
    </location>
</feature>
<dbReference type="InterPro" id="IPR020846">
    <property type="entry name" value="MFS_dom"/>
</dbReference>
<evidence type="ECO:0000256" key="1">
    <source>
        <dbReference type="ARBA" id="ARBA00004141"/>
    </source>
</evidence>
<evidence type="ECO:0000313" key="9">
    <source>
        <dbReference type="Proteomes" id="UP001562354"/>
    </source>
</evidence>
<dbReference type="Proteomes" id="UP001562354">
    <property type="component" value="Unassembled WGS sequence"/>
</dbReference>
<keyword evidence="5 6" id="KW-0472">Membrane</keyword>
<dbReference type="CDD" id="cd17316">
    <property type="entry name" value="MFS_SV2_like"/>
    <property type="match status" value="1"/>
</dbReference>
<organism evidence="8 9">
    <name type="scientific">Neodothiora populina</name>
    <dbReference type="NCBI Taxonomy" id="2781224"/>
    <lineage>
        <taxon>Eukaryota</taxon>
        <taxon>Fungi</taxon>
        <taxon>Dikarya</taxon>
        <taxon>Ascomycota</taxon>
        <taxon>Pezizomycotina</taxon>
        <taxon>Dothideomycetes</taxon>
        <taxon>Dothideomycetidae</taxon>
        <taxon>Dothideales</taxon>
        <taxon>Dothioraceae</taxon>
        <taxon>Neodothiora</taxon>
    </lineage>
</organism>
<gene>
    <name evidence="8" type="ORF">AAFC00_005028</name>
</gene>
<dbReference type="SUPFAM" id="SSF103473">
    <property type="entry name" value="MFS general substrate transporter"/>
    <property type="match status" value="1"/>
</dbReference>
<feature type="domain" description="Major facilitator superfamily (MFS) profile" evidence="7">
    <location>
        <begin position="71"/>
        <end position="529"/>
    </location>
</feature>
<dbReference type="PANTHER" id="PTHR23511">
    <property type="entry name" value="SYNAPTIC VESICLE GLYCOPROTEIN 2"/>
    <property type="match status" value="1"/>
</dbReference>
<reference evidence="8 9" key="1">
    <citation type="submission" date="2024-07" db="EMBL/GenBank/DDBJ databases">
        <title>Draft sequence of the Neodothiora populina.</title>
        <authorList>
            <person name="Drown D.D."/>
            <person name="Schuette U.S."/>
            <person name="Buechlein A.B."/>
            <person name="Rusch D.R."/>
            <person name="Winton L.W."/>
            <person name="Adams G.A."/>
        </authorList>
    </citation>
    <scope>NUCLEOTIDE SEQUENCE [LARGE SCALE GENOMIC DNA]</scope>
    <source>
        <strain evidence="8 9">CPC 39397</strain>
    </source>
</reference>
<dbReference type="InterPro" id="IPR036259">
    <property type="entry name" value="MFS_trans_sf"/>
</dbReference>
<proteinExistence type="predicted"/>
<name>A0ABR3P4F4_9PEZI</name>
<feature type="transmembrane region" description="Helical" evidence="6">
    <location>
        <begin position="390"/>
        <end position="412"/>
    </location>
</feature>
<dbReference type="InterPro" id="IPR011701">
    <property type="entry name" value="MFS"/>
</dbReference>
<feature type="transmembrane region" description="Helical" evidence="6">
    <location>
        <begin position="192"/>
        <end position="217"/>
    </location>
</feature>
<dbReference type="PANTHER" id="PTHR23511:SF5">
    <property type="entry name" value="MAJOR FACILITATOR-TYPE TRANSPORTER HXNZ-RELATED"/>
    <property type="match status" value="1"/>
</dbReference>
<comment type="caution">
    <text evidence="8">The sequence shown here is derived from an EMBL/GenBank/DDBJ whole genome shotgun (WGS) entry which is preliminary data.</text>
</comment>
<protein>
    <recommendedName>
        <fullName evidence="7">Major facilitator superfamily (MFS) profile domain-containing protein</fullName>
    </recommendedName>
</protein>
<evidence type="ECO:0000256" key="3">
    <source>
        <dbReference type="ARBA" id="ARBA00022692"/>
    </source>
</evidence>
<feature type="transmembrane region" description="Helical" evidence="6">
    <location>
        <begin position="111"/>
        <end position="127"/>
    </location>
</feature>
<keyword evidence="4 6" id="KW-1133">Transmembrane helix</keyword>
<evidence type="ECO:0000256" key="4">
    <source>
        <dbReference type="ARBA" id="ARBA00022989"/>
    </source>
</evidence>
<keyword evidence="2" id="KW-0813">Transport</keyword>
<evidence type="ECO:0000256" key="5">
    <source>
        <dbReference type="ARBA" id="ARBA00023136"/>
    </source>
</evidence>
<dbReference type="RefSeq" id="XP_069197192.1">
    <property type="nucleotide sequence ID" value="XM_069344754.1"/>
</dbReference>
<keyword evidence="3 6" id="KW-0812">Transmembrane</keyword>
<feature type="transmembrane region" description="Helical" evidence="6">
    <location>
        <begin position="419"/>
        <end position="436"/>
    </location>
</feature>
<dbReference type="GeneID" id="95978728"/>
<evidence type="ECO:0000256" key="6">
    <source>
        <dbReference type="SAM" id="Phobius"/>
    </source>
</evidence>
<dbReference type="Gene3D" id="1.20.1250.20">
    <property type="entry name" value="MFS general substrate transporter like domains"/>
    <property type="match status" value="1"/>
</dbReference>
<dbReference type="PROSITE" id="PS50850">
    <property type="entry name" value="MFS"/>
    <property type="match status" value="1"/>
</dbReference>
<feature type="transmembrane region" description="Helical" evidence="6">
    <location>
        <begin position="237"/>
        <end position="259"/>
    </location>
</feature>
<dbReference type="Pfam" id="PF07690">
    <property type="entry name" value="MFS_1"/>
    <property type="match status" value="1"/>
</dbReference>
<sequence>MAFQDPKKHQLNEESIETPPTCELGVMTDISQDQGAKVFYGSSISESYRIKSELVGNAMNEIGMGRYQWELFVVSGFGWITDNFWSQGIGSIQPSVVLEFAGVGRVSYSSVAYYAGLICGAFFWGTSSDFIGRKPAFNATLFIGGVFACIVAGMSNFVAFCVMWAIIGTAAGGNVPVDSMIFLEFVPGSHQYLLTALSAWWNLGQVIVSLISWVFLANYTCPTDSTPETCSRKDNMGWRYTMITLGALTLTFALIRMFVFKMPESPRFLLSKGRDAEAVESVNYVARRNGKPEPLTLEMLQDVDRSLGHDVSGDVSATGLTRREIIKDSLKEFKGVNYKNLFANRLLARHTTIIWLVWLTIGIAYPLYFNFLPVYLAQKFTENSSLYLTYRNYCITSVVGVVGPITAAFAVNTKAGRRWMMGGSAIVTGIFLYAYVGATNPAGNLAFSCITGLFANFEYAIMYAFTPESFPGPHRGTGTGTAATLLRLGGLCASLIGTYTDFSVAPIYVSASLWIVVGLISCGLPFETHGRTAL</sequence>
<evidence type="ECO:0000256" key="2">
    <source>
        <dbReference type="ARBA" id="ARBA00022448"/>
    </source>
</evidence>
<feature type="transmembrane region" description="Helical" evidence="6">
    <location>
        <begin position="442"/>
        <end position="465"/>
    </location>
</feature>
<keyword evidence="9" id="KW-1185">Reference proteome</keyword>
<dbReference type="EMBL" id="JBFMKM010000016">
    <property type="protein sequence ID" value="KAL1297510.1"/>
    <property type="molecule type" value="Genomic_DNA"/>
</dbReference>
<accession>A0ABR3P4F4</accession>
<feature type="transmembrane region" description="Helical" evidence="6">
    <location>
        <begin position="353"/>
        <end position="378"/>
    </location>
</feature>
<evidence type="ECO:0000313" key="8">
    <source>
        <dbReference type="EMBL" id="KAL1297510.1"/>
    </source>
</evidence>
<comment type="subcellular location">
    <subcellularLocation>
        <location evidence="1">Membrane</location>
        <topology evidence="1">Multi-pass membrane protein</topology>
    </subcellularLocation>
</comment>
<feature type="transmembrane region" description="Helical" evidence="6">
    <location>
        <begin position="139"/>
        <end position="171"/>
    </location>
</feature>
<evidence type="ECO:0000259" key="7">
    <source>
        <dbReference type="PROSITE" id="PS50850"/>
    </source>
</evidence>